<keyword evidence="2" id="KW-1185">Reference proteome</keyword>
<dbReference type="RefSeq" id="WP_160739492.1">
    <property type="nucleotide sequence ID" value="NZ_WTYQ01000003.1"/>
</dbReference>
<comment type="caution">
    <text evidence="1">The sequence shown here is derived from an EMBL/GenBank/DDBJ whole genome shotgun (WGS) entry which is preliminary data.</text>
</comment>
<name>A0A845ACL6_9SPHN</name>
<gene>
    <name evidence="1" type="ORF">GRI39_09635</name>
</gene>
<dbReference type="Proteomes" id="UP000460561">
    <property type="component" value="Unassembled WGS sequence"/>
</dbReference>
<dbReference type="AlphaFoldDB" id="A0A845ACL6"/>
<dbReference type="EMBL" id="WTYQ01000003">
    <property type="protein sequence ID" value="MXP26296.1"/>
    <property type="molecule type" value="Genomic_DNA"/>
</dbReference>
<proteinExistence type="predicted"/>
<reference evidence="1 2" key="1">
    <citation type="submission" date="2019-12" db="EMBL/GenBank/DDBJ databases">
        <title>Genomic-based taxomic classification of the family Erythrobacteraceae.</title>
        <authorList>
            <person name="Xu L."/>
        </authorList>
    </citation>
    <scope>NUCLEOTIDE SEQUENCE [LARGE SCALE GENOMIC DNA]</scope>
    <source>
        <strain evidence="1 2">DSM 18604</strain>
    </source>
</reference>
<accession>A0A845ACL6</accession>
<organism evidence="1 2">
    <name type="scientific">Altericroceibacterium indicum</name>
    <dbReference type="NCBI Taxonomy" id="374177"/>
    <lineage>
        <taxon>Bacteria</taxon>
        <taxon>Pseudomonadati</taxon>
        <taxon>Pseudomonadota</taxon>
        <taxon>Alphaproteobacteria</taxon>
        <taxon>Sphingomonadales</taxon>
        <taxon>Erythrobacteraceae</taxon>
        <taxon>Altericroceibacterium</taxon>
    </lineage>
</organism>
<protein>
    <submittedName>
        <fullName evidence="1">Uncharacterized protein</fullName>
    </submittedName>
</protein>
<evidence type="ECO:0000313" key="2">
    <source>
        <dbReference type="Proteomes" id="UP000460561"/>
    </source>
</evidence>
<sequence>MNEVLPKIFSRLSSVIQILFFVEMYTEVKVASVQMRFTRRQLQVLQLTESIKYRRFSTIFDHLNDCQPILQVILQSGICMACKQKPALKPRRVLASSSLLKLRLASSSSVGGVTRQQ</sequence>
<evidence type="ECO:0000313" key="1">
    <source>
        <dbReference type="EMBL" id="MXP26296.1"/>
    </source>
</evidence>